<organism evidence="1 2">
    <name type="scientific">Corynascus novoguineensis</name>
    <dbReference type="NCBI Taxonomy" id="1126955"/>
    <lineage>
        <taxon>Eukaryota</taxon>
        <taxon>Fungi</taxon>
        <taxon>Dikarya</taxon>
        <taxon>Ascomycota</taxon>
        <taxon>Pezizomycotina</taxon>
        <taxon>Sordariomycetes</taxon>
        <taxon>Sordariomycetidae</taxon>
        <taxon>Sordariales</taxon>
        <taxon>Chaetomiaceae</taxon>
        <taxon>Corynascus</taxon>
    </lineage>
</organism>
<sequence>MSSQFMSSLFRFKAKPPPKETAFAGSRAEKLKPPDEIHKDLSDEVDQAFANVDLALRTARGKGWCQVYKINLYLTVVNEEAVGALVRKLKKWIPTTSLS</sequence>
<gene>
    <name evidence="1" type="ORF">C7999DRAFT_28090</name>
</gene>
<dbReference type="AlphaFoldDB" id="A0AAN7HU30"/>
<accession>A0AAN7HU30</accession>
<dbReference type="Proteomes" id="UP001303647">
    <property type="component" value="Unassembled WGS sequence"/>
</dbReference>
<comment type="caution">
    <text evidence="1">The sequence shown here is derived from an EMBL/GenBank/DDBJ whole genome shotgun (WGS) entry which is preliminary data.</text>
</comment>
<evidence type="ECO:0000313" key="2">
    <source>
        <dbReference type="Proteomes" id="UP001303647"/>
    </source>
</evidence>
<protein>
    <submittedName>
        <fullName evidence="1">Uncharacterized protein</fullName>
    </submittedName>
</protein>
<proteinExistence type="predicted"/>
<name>A0AAN7HU30_9PEZI</name>
<reference evidence="1" key="1">
    <citation type="journal article" date="2023" name="Mol. Phylogenet. Evol.">
        <title>Genome-scale phylogeny and comparative genomics of the fungal order Sordariales.</title>
        <authorList>
            <person name="Hensen N."/>
            <person name="Bonometti L."/>
            <person name="Westerberg I."/>
            <person name="Brannstrom I.O."/>
            <person name="Guillou S."/>
            <person name="Cros-Aarteil S."/>
            <person name="Calhoun S."/>
            <person name="Haridas S."/>
            <person name="Kuo A."/>
            <person name="Mondo S."/>
            <person name="Pangilinan J."/>
            <person name="Riley R."/>
            <person name="LaButti K."/>
            <person name="Andreopoulos B."/>
            <person name="Lipzen A."/>
            <person name="Chen C."/>
            <person name="Yan M."/>
            <person name="Daum C."/>
            <person name="Ng V."/>
            <person name="Clum A."/>
            <person name="Steindorff A."/>
            <person name="Ohm R.A."/>
            <person name="Martin F."/>
            <person name="Silar P."/>
            <person name="Natvig D.O."/>
            <person name="Lalanne C."/>
            <person name="Gautier V."/>
            <person name="Ament-Velasquez S.L."/>
            <person name="Kruys A."/>
            <person name="Hutchinson M.I."/>
            <person name="Powell A.J."/>
            <person name="Barry K."/>
            <person name="Miller A.N."/>
            <person name="Grigoriev I.V."/>
            <person name="Debuchy R."/>
            <person name="Gladieux P."/>
            <person name="Hiltunen Thoren M."/>
            <person name="Johannesson H."/>
        </authorList>
    </citation>
    <scope>NUCLEOTIDE SEQUENCE</scope>
    <source>
        <strain evidence="1">CBS 359.72</strain>
    </source>
</reference>
<keyword evidence="2" id="KW-1185">Reference proteome</keyword>
<evidence type="ECO:0000313" key="1">
    <source>
        <dbReference type="EMBL" id="KAK4251360.1"/>
    </source>
</evidence>
<reference evidence="1" key="2">
    <citation type="submission" date="2023-05" db="EMBL/GenBank/DDBJ databases">
        <authorList>
            <consortium name="Lawrence Berkeley National Laboratory"/>
            <person name="Steindorff A."/>
            <person name="Hensen N."/>
            <person name="Bonometti L."/>
            <person name="Westerberg I."/>
            <person name="Brannstrom I.O."/>
            <person name="Guillou S."/>
            <person name="Cros-Aarteil S."/>
            <person name="Calhoun S."/>
            <person name="Haridas S."/>
            <person name="Kuo A."/>
            <person name="Mondo S."/>
            <person name="Pangilinan J."/>
            <person name="Riley R."/>
            <person name="Labutti K."/>
            <person name="Andreopoulos B."/>
            <person name="Lipzen A."/>
            <person name="Chen C."/>
            <person name="Yanf M."/>
            <person name="Daum C."/>
            <person name="Ng V."/>
            <person name="Clum A."/>
            <person name="Ohm R."/>
            <person name="Martin F."/>
            <person name="Silar P."/>
            <person name="Natvig D."/>
            <person name="Lalanne C."/>
            <person name="Gautier V."/>
            <person name="Ament-Velasquez S.L."/>
            <person name="Kruys A."/>
            <person name="Hutchinson M.I."/>
            <person name="Powell A.J."/>
            <person name="Barry K."/>
            <person name="Miller A.N."/>
            <person name="Grigoriev I.V."/>
            <person name="Debuchy R."/>
            <person name="Gladieux P."/>
            <person name="Thoren M.H."/>
            <person name="Johannesson H."/>
        </authorList>
    </citation>
    <scope>NUCLEOTIDE SEQUENCE</scope>
    <source>
        <strain evidence="1">CBS 359.72</strain>
    </source>
</reference>
<dbReference type="EMBL" id="MU857606">
    <property type="protein sequence ID" value="KAK4251360.1"/>
    <property type="molecule type" value="Genomic_DNA"/>
</dbReference>